<keyword evidence="10" id="KW-0813">Transport</keyword>
<feature type="region of interest" description="Disordered" evidence="11">
    <location>
        <begin position="93"/>
        <end position="114"/>
    </location>
</feature>
<feature type="transmembrane region" description="Helical" evidence="10">
    <location>
        <begin position="478"/>
        <end position="500"/>
    </location>
</feature>
<sequence>MAQAKDAPESSPVVAKISTPTSTTSTRALRGASLLILLQIISRAITFIANQVLLRFLTAQLLGVSTQLEVYYLSVIFFARESLRVAIQRQDSSSSSSLSSPDAKSNNDNNENQQNKSAQAVVNLGYLSILLGIPLSAIFGWMYLNSLSQTTLDSAPNLVLSLYIYAAASILELLSEPAFVVMQNRLQFGTRAAAESVATFLRCTITLGSAVYSSRQGFEAGVLPFALGQLSYGFGLLLVYVWNSSGLATRENFSLLPRRISSLSKEKEATGKKEEFKLGYLHKPTLTLASSLQSQSILKHILTQGDTFLVSILSTPTAQGVYALANNYGGLLARLVFQPIEESSRSYFSRLLSPSSSPDEKKTEESQRRKTAAESLTSLLKLYTLLSTVIISLGPSAAPLLLSLIAGPKWLNSGAGECLAAYMYYIPLLAINGVAEAFVSSVASGKEVHRQSAWMGAFSLIFATAGFVFLRVLDMGAIGLVVANSINMACRIVWCGAFISKWFATRDTKLELLDILLNPAGIAAAAVAGTVVRRLSLDGLNGVKEIFGGLIKVAAVAVPFLVVLAVSERRFLYSGFQALTGRRQAVAA</sequence>
<dbReference type="EMBL" id="MU864416">
    <property type="protein sequence ID" value="KAK4186744.1"/>
    <property type="molecule type" value="Genomic_DNA"/>
</dbReference>
<feature type="transmembrane region" description="Helical" evidence="10">
    <location>
        <begin position="379"/>
        <end position="402"/>
    </location>
</feature>
<feature type="transmembrane region" description="Helical" evidence="10">
    <location>
        <begin position="512"/>
        <end position="534"/>
    </location>
</feature>
<dbReference type="GO" id="GO:0005789">
    <property type="term" value="C:endoplasmic reticulum membrane"/>
    <property type="evidence" value="ECO:0007669"/>
    <property type="project" value="UniProtKB-SubCell"/>
</dbReference>
<dbReference type="InterPro" id="IPR007594">
    <property type="entry name" value="RFT1"/>
</dbReference>
<feature type="transmembrane region" description="Helical" evidence="10">
    <location>
        <begin position="546"/>
        <end position="566"/>
    </location>
</feature>
<feature type="transmembrane region" description="Helical" evidence="10">
    <location>
        <begin position="193"/>
        <end position="214"/>
    </location>
</feature>
<feature type="transmembrane region" description="Helical" evidence="10">
    <location>
        <begin position="59"/>
        <end position="79"/>
    </location>
</feature>
<evidence type="ECO:0000256" key="1">
    <source>
        <dbReference type="ARBA" id="ARBA00004477"/>
    </source>
</evidence>
<keyword evidence="4 10" id="KW-0812">Transmembrane</keyword>
<evidence type="ECO:0000256" key="3">
    <source>
        <dbReference type="ARBA" id="ARBA00010288"/>
    </source>
</evidence>
<name>A0AAN7AHF7_9PEZI</name>
<keyword evidence="13" id="KW-1185">Reference proteome</keyword>
<evidence type="ECO:0000256" key="2">
    <source>
        <dbReference type="ARBA" id="ARBA00004922"/>
    </source>
</evidence>
<comment type="subcellular location">
    <subcellularLocation>
        <location evidence="1 10">Endoplasmic reticulum membrane</location>
        <topology evidence="1 10">Multi-pass membrane protein</topology>
    </subcellularLocation>
</comment>
<accession>A0AAN7AHF7</accession>
<gene>
    <name evidence="12" type="ORF">QBC35DRAFT_452983</name>
</gene>
<evidence type="ECO:0000256" key="4">
    <source>
        <dbReference type="ARBA" id="ARBA00022692"/>
    </source>
</evidence>
<keyword evidence="5 10" id="KW-0256">Endoplasmic reticulum</keyword>
<evidence type="ECO:0000256" key="6">
    <source>
        <dbReference type="ARBA" id="ARBA00022989"/>
    </source>
</evidence>
<reference evidence="12" key="1">
    <citation type="journal article" date="2023" name="Mol. Phylogenet. Evol.">
        <title>Genome-scale phylogeny and comparative genomics of the fungal order Sordariales.</title>
        <authorList>
            <person name="Hensen N."/>
            <person name="Bonometti L."/>
            <person name="Westerberg I."/>
            <person name="Brannstrom I.O."/>
            <person name="Guillou S."/>
            <person name="Cros-Aarteil S."/>
            <person name="Calhoun S."/>
            <person name="Haridas S."/>
            <person name="Kuo A."/>
            <person name="Mondo S."/>
            <person name="Pangilinan J."/>
            <person name="Riley R."/>
            <person name="LaButti K."/>
            <person name="Andreopoulos B."/>
            <person name="Lipzen A."/>
            <person name="Chen C."/>
            <person name="Yan M."/>
            <person name="Daum C."/>
            <person name="Ng V."/>
            <person name="Clum A."/>
            <person name="Steindorff A."/>
            <person name="Ohm R.A."/>
            <person name="Martin F."/>
            <person name="Silar P."/>
            <person name="Natvig D.O."/>
            <person name="Lalanne C."/>
            <person name="Gautier V."/>
            <person name="Ament-Velasquez S.L."/>
            <person name="Kruys A."/>
            <person name="Hutchinson M.I."/>
            <person name="Powell A.J."/>
            <person name="Barry K."/>
            <person name="Miller A.N."/>
            <person name="Grigoriev I.V."/>
            <person name="Debuchy R."/>
            <person name="Gladieux P."/>
            <person name="Hiltunen Thoren M."/>
            <person name="Johannesson H."/>
        </authorList>
    </citation>
    <scope>NUCLEOTIDE SEQUENCE</scope>
    <source>
        <strain evidence="12">PSN309</strain>
    </source>
</reference>
<evidence type="ECO:0000256" key="5">
    <source>
        <dbReference type="ARBA" id="ARBA00022824"/>
    </source>
</evidence>
<feature type="transmembrane region" description="Helical" evidence="10">
    <location>
        <begin position="220"/>
        <end position="242"/>
    </location>
</feature>
<feature type="region of interest" description="Disordered" evidence="11">
    <location>
        <begin position="350"/>
        <end position="370"/>
    </location>
</feature>
<evidence type="ECO:0000256" key="7">
    <source>
        <dbReference type="ARBA" id="ARBA00023136"/>
    </source>
</evidence>
<dbReference type="Pfam" id="PF04506">
    <property type="entry name" value="Rft-1"/>
    <property type="match status" value="1"/>
</dbReference>
<feature type="transmembrane region" description="Helical" evidence="10">
    <location>
        <begin position="120"/>
        <end position="142"/>
    </location>
</feature>
<protein>
    <recommendedName>
        <fullName evidence="8 10">Man(5)GlcNAc(2)-PP-dolichol translocation protein RFT1</fullName>
    </recommendedName>
</protein>
<evidence type="ECO:0000256" key="11">
    <source>
        <dbReference type="SAM" id="MobiDB-lite"/>
    </source>
</evidence>
<dbReference type="PANTHER" id="PTHR13117:SF5">
    <property type="entry name" value="PROTEIN RFT1 HOMOLOG"/>
    <property type="match status" value="1"/>
</dbReference>
<comment type="function">
    <text evidence="9 10">Intramembrane glycolipid transporter that operates in the biosynthetic pathway of dolichol-linked oligosaccharides, the glycan precursors employed in protein asparagine (N)-glycosylation. The sequential addition of sugars to dolichol pyrophosphate produces dolichol-linked oligosaccharides containing fourteen sugars, including two GlcNAcs, nine mannoses and three glucoses. Once assembled, the oligosaccharide is transferred from the lipid to nascent proteins by oligosaccharyltransferases. The assembly of dolichol-linked oligosaccharides begins on the cytosolic side of the endoplasmic reticulum membrane and finishes in its lumen. RFT1 could mediate the translocation of the cytosolically oriented intermediate DolPP-GlcNAc2Man5, produced by ALG11, into the ER lumen where dolichol-linked oligosaccharides assembly continues. However, the intramembrane lipid transporter activity could not be confirmed in vitro.</text>
</comment>
<dbReference type="GO" id="GO:0006488">
    <property type="term" value="P:dolichol-linked oligosaccharide biosynthetic process"/>
    <property type="evidence" value="ECO:0007669"/>
    <property type="project" value="InterPro"/>
</dbReference>
<evidence type="ECO:0000313" key="12">
    <source>
        <dbReference type="EMBL" id="KAK4186744.1"/>
    </source>
</evidence>
<dbReference type="AlphaFoldDB" id="A0AAN7AHF7"/>
<feature type="transmembrane region" description="Helical" evidence="10">
    <location>
        <begin position="454"/>
        <end position="472"/>
    </location>
</feature>
<comment type="similarity">
    <text evidence="3 10">Belongs to the RFT1 family.</text>
</comment>
<feature type="transmembrane region" description="Helical" evidence="10">
    <location>
        <begin position="34"/>
        <end position="53"/>
    </location>
</feature>
<evidence type="ECO:0000256" key="8">
    <source>
        <dbReference type="ARBA" id="ARBA00044793"/>
    </source>
</evidence>
<evidence type="ECO:0000256" key="9">
    <source>
        <dbReference type="ARBA" id="ARBA00045912"/>
    </source>
</evidence>
<feature type="transmembrane region" description="Helical" evidence="10">
    <location>
        <begin position="422"/>
        <end position="442"/>
    </location>
</feature>
<evidence type="ECO:0000313" key="13">
    <source>
        <dbReference type="Proteomes" id="UP001302126"/>
    </source>
</evidence>
<dbReference type="PANTHER" id="PTHR13117">
    <property type="entry name" value="ENDOPLASMIC RETICULUM MULTISPAN TRANSMEMBRANE PROTEIN-RELATED"/>
    <property type="match status" value="1"/>
</dbReference>
<keyword evidence="7 10" id="KW-0472">Membrane</keyword>
<dbReference type="Proteomes" id="UP001302126">
    <property type="component" value="Unassembled WGS sequence"/>
</dbReference>
<comment type="pathway">
    <text evidence="2">Protein modification; protein glycosylation.</text>
</comment>
<organism evidence="12 13">
    <name type="scientific">Podospora australis</name>
    <dbReference type="NCBI Taxonomy" id="1536484"/>
    <lineage>
        <taxon>Eukaryota</taxon>
        <taxon>Fungi</taxon>
        <taxon>Dikarya</taxon>
        <taxon>Ascomycota</taxon>
        <taxon>Pezizomycotina</taxon>
        <taxon>Sordariomycetes</taxon>
        <taxon>Sordariomycetidae</taxon>
        <taxon>Sordariales</taxon>
        <taxon>Podosporaceae</taxon>
        <taxon>Podospora</taxon>
    </lineage>
</organism>
<reference evidence="12" key="2">
    <citation type="submission" date="2023-05" db="EMBL/GenBank/DDBJ databases">
        <authorList>
            <consortium name="Lawrence Berkeley National Laboratory"/>
            <person name="Steindorff A."/>
            <person name="Hensen N."/>
            <person name="Bonometti L."/>
            <person name="Westerberg I."/>
            <person name="Brannstrom I.O."/>
            <person name="Guillou S."/>
            <person name="Cros-Aarteil S."/>
            <person name="Calhoun S."/>
            <person name="Haridas S."/>
            <person name="Kuo A."/>
            <person name="Mondo S."/>
            <person name="Pangilinan J."/>
            <person name="Riley R."/>
            <person name="Labutti K."/>
            <person name="Andreopoulos B."/>
            <person name="Lipzen A."/>
            <person name="Chen C."/>
            <person name="Yanf M."/>
            <person name="Daum C."/>
            <person name="Ng V."/>
            <person name="Clum A."/>
            <person name="Ohm R."/>
            <person name="Martin F."/>
            <person name="Silar P."/>
            <person name="Natvig D."/>
            <person name="Lalanne C."/>
            <person name="Gautier V."/>
            <person name="Ament-Velasquez S.L."/>
            <person name="Kruys A."/>
            <person name="Hutchinson M.I."/>
            <person name="Powell A.J."/>
            <person name="Barry K."/>
            <person name="Miller A.N."/>
            <person name="Grigoriev I.V."/>
            <person name="Debuchy R."/>
            <person name="Gladieux P."/>
            <person name="Thoren M.H."/>
            <person name="Johannesson H."/>
        </authorList>
    </citation>
    <scope>NUCLEOTIDE SEQUENCE</scope>
    <source>
        <strain evidence="12">PSN309</strain>
    </source>
</reference>
<proteinExistence type="inferred from homology"/>
<evidence type="ECO:0000256" key="10">
    <source>
        <dbReference type="RuleBase" id="RU365067"/>
    </source>
</evidence>
<feature type="compositionally biased region" description="Basic and acidic residues" evidence="11">
    <location>
        <begin position="358"/>
        <end position="370"/>
    </location>
</feature>
<feature type="transmembrane region" description="Helical" evidence="10">
    <location>
        <begin position="162"/>
        <end position="181"/>
    </location>
</feature>
<dbReference type="GO" id="GO:0034203">
    <property type="term" value="P:glycolipid translocation"/>
    <property type="evidence" value="ECO:0007669"/>
    <property type="project" value="TreeGrafter"/>
</dbReference>
<comment type="caution">
    <text evidence="12">The sequence shown here is derived from an EMBL/GenBank/DDBJ whole genome shotgun (WGS) entry which is preliminary data.</text>
</comment>
<keyword evidence="6 10" id="KW-1133">Transmembrane helix</keyword>